<evidence type="ECO:0000256" key="4">
    <source>
        <dbReference type="SAM" id="MobiDB-lite"/>
    </source>
</evidence>
<feature type="compositionally biased region" description="Polar residues" evidence="4">
    <location>
        <begin position="51"/>
        <end position="63"/>
    </location>
</feature>
<dbReference type="AlphaFoldDB" id="A0A139HT43"/>
<keyword evidence="2" id="KW-0645">Protease</keyword>
<keyword evidence="7" id="KW-1185">Reference proteome</keyword>
<evidence type="ECO:0000256" key="1">
    <source>
        <dbReference type="ARBA" id="ARBA00011073"/>
    </source>
</evidence>
<feature type="region of interest" description="Disordered" evidence="4">
    <location>
        <begin position="51"/>
        <end position="104"/>
    </location>
</feature>
<evidence type="ECO:0008006" key="8">
    <source>
        <dbReference type="Google" id="ProtNLM"/>
    </source>
</evidence>
<keyword evidence="5" id="KW-0732">Signal</keyword>
<gene>
    <name evidence="6" type="ORF">AC578_5652</name>
</gene>
<feature type="signal peptide" evidence="5">
    <location>
        <begin position="1"/>
        <end position="18"/>
    </location>
</feature>
<evidence type="ECO:0000256" key="5">
    <source>
        <dbReference type="SAM" id="SignalP"/>
    </source>
</evidence>
<feature type="compositionally biased region" description="Polar residues" evidence="4">
    <location>
        <begin position="75"/>
        <end position="88"/>
    </location>
</feature>
<keyword evidence="3" id="KW-0720">Serine protease</keyword>
<organism evidence="6 7">
    <name type="scientific">Pseudocercospora eumusae</name>
    <dbReference type="NCBI Taxonomy" id="321146"/>
    <lineage>
        <taxon>Eukaryota</taxon>
        <taxon>Fungi</taxon>
        <taxon>Dikarya</taxon>
        <taxon>Ascomycota</taxon>
        <taxon>Pezizomycotina</taxon>
        <taxon>Dothideomycetes</taxon>
        <taxon>Dothideomycetidae</taxon>
        <taxon>Mycosphaerellales</taxon>
        <taxon>Mycosphaerellaceae</taxon>
        <taxon>Pseudocercospora</taxon>
    </lineage>
</organism>
<evidence type="ECO:0000313" key="7">
    <source>
        <dbReference type="Proteomes" id="UP000070133"/>
    </source>
</evidence>
<evidence type="ECO:0000256" key="2">
    <source>
        <dbReference type="ARBA" id="ARBA00022670"/>
    </source>
</evidence>
<dbReference type="PANTHER" id="PTHR43806:SF66">
    <property type="entry name" value="SERIN ENDOPEPTIDASE"/>
    <property type="match status" value="1"/>
</dbReference>
<dbReference type="PROSITE" id="PS51257">
    <property type="entry name" value="PROKAR_LIPOPROTEIN"/>
    <property type="match status" value="1"/>
</dbReference>
<proteinExistence type="inferred from homology"/>
<feature type="chain" id="PRO_5007806988" description="Peptidase S8/S53 domain-containing protein" evidence="5">
    <location>
        <begin position="19"/>
        <end position="1243"/>
    </location>
</feature>
<dbReference type="InterPro" id="IPR036852">
    <property type="entry name" value="Peptidase_S8/S53_dom_sf"/>
</dbReference>
<dbReference type="GO" id="GO:0006508">
    <property type="term" value="P:proteolysis"/>
    <property type="evidence" value="ECO:0007669"/>
    <property type="project" value="UniProtKB-KW"/>
</dbReference>
<protein>
    <recommendedName>
        <fullName evidence="8">Peptidase S8/S53 domain-containing protein</fullName>
    </recommendedName>
</protein>
<comment type="similarity">
    <text evidence="1">Belongs to the peptidase S8 family.</text>
</comment>
<dbReference type="Proteomes" id="UP000070133">
    <property type="component" value="Unassembled WGS sequence"/>
</dbReference>
<dbReference type="Gene3D" id="3.40.50.200">
    <property type="entry name" value="Peptidase S8/S53 domain"/>
    <property type="match status" value="1"/>
</dbReference>
<evidence type="ECO:0000313" key="6">
    <source>
        <dbReference type="EMBL" id="KXT05630.1"/>
    </source>
</evidence>
<dbReference type="SUPFAM" id="SSF52743">
    <property type="entry name" value="Subtilisin-like"/>
    <property type="match status" value="1"/>
</dbReference>
<reference evidence="6 7" key="1">
    <citation type="submission" date="2015-07" db="EMBL/GenBank/DDBJ databases">
        <title>Comparative genomics of the Sigatoka disease complex on banana suggests a link between parallel evolutionary changes in Pseudocercospora fijiensis and Pseudocercospora eumusae and increased virulence on the banana host.</title>
        <authorList>
            <person name="Chang T.-C."/>
            <person name="Salvucci A."/>
            <person name="Crous P.W."/>
            <person name="Stergiopoulos I."/>
        </authorList>
    </citation>
    <scope>NUCLEOTIDE SEQUENCE [LARGE SCALE GENOMIC DNA]</scope>
    <source>
        <strain evidence="6 7">CBS 114824</strain>
    </source>
</reference>
<feature type="compositionally biased region" description="Low complexity" evidence="4">
    <location>
        <begin position="64"/>
        <end position="74"/>
    </location>
</feature>
<dbReference type="InterPro" id="IPR050131">
    <property type="entry name" value="Peptidase_S8_subtilisin-like"/>
</dbReference>
<dbReference type="OrthoDB" id="3650499at2759"/>
<dbReference type="PANTHER" id="PTHR43806">
    <property type="entry name" value="PEPTIDASE S8"/>
    <property type="match status" value="1"/>
</dbReference>
<evidence type="ECO:0000256" key="3">
    <source>
        <dbReference type="ARBA" id="ARBA00022825"/>
    </source>
</evidence>
<accession>A0A139HT43</accession>
<name>A0A139HT43_9PEZI</name>
<dbReference type="STRING" id="321146.A0A139HT43"/>
<sequence>MRLFVVLTSASLLLHTYGAILQSCSEAADDASFTTDITTIASTSQSILTGASGTSDLSASGYRSSDSVGQSVSSNEPHGSTQSTIIQPNTPPAEGNRPWATSRTSSAATSAIASSISVFDTGSATTDAKSNLIVFNTSTTITLPSQSSQAIVLLKSDWNSTTIAPIFRTSTTISTNASTKANGENDRSSAAVVISDPRGSNATANTSISSALDSVSTPTLQPVIITTTNSAHLTIISKSGDFIAIPTGISTPVTVTGRDGKPTTYVPPDLTQPTRAPVFSDQKSSSLESKSTAVAAGFLLPVTAPVDKAKPDRDTSVIPCHLWFFNICLHWDDINIFGWAIHLAPGVYPSGPPPPPGPPPPGGIKVEISGTLPEWPKYTIGPDHQPTFPPEPPKGQCATKSAQVCVTRTSYSVTQSLQATVTIGSQVLSTCATVHGCEVKDTAASTTTTAAAECTSASTVTNIWVSCPTSASTSCKTTSTSLVSGCSIAPTTITCGQSAPTGTARSCEATADEYIIYAHHPRDEAQCASIDAYLHSSIHDVSSIWRSKSKYEVPSGVSFWTARLTQQEAEELRAKPEVASVALACKSDCYDPTTSLVYQKDALDHLAFISWPPPSDTSSYSFGDLKNRYVFDDSGGKDVNVYILDSGATIGHSEFDDVRDRVRWLHVGRDVDDQGQYITSPQPEDDSMDRGKYPKAHGTAMLSLVLGKTLGVAKNAHPILVRMPRTVGGGMDQAQFLEGLKMISDDLGESTSTEPRAIVLLAIYYPQVIRRPGRPDVDITTRPDFEPWLENLRTLLATIESKGGLIITGAGNEGLNRIRGWPAGLGGTWDPNRIQSMIVVGGVHADGSYASYAYDIPAGLPHVWAPARGVKVAEGALGVLGTNPDGSIMDRSRTRNSAGTSDAAALTTGLAAYIMKLIKDGPGLSGVRADVPYTLQGIKNYIVDDLSWSRGTVPHDEIPSEDPPFPRNGIYNGVSGELRNLVAFDTSDICLWRPGTGSLPRARRELAACQSPLPASEIPGYAVKSTSVKSPTQTSTAISTTSKPSSISSTYIVTTFRPVPSLLPTLTGGGIETKDGSSCVQTATITQCALGPGGRGSACVPSPTCASWIATTKAPPPAPKTPLELKPPVCNNEADLPGHADIGAGFQKFAAKIFCEPRGTVQIGPSSKRYTARIIDPHGVNYDYEVSWIQGCVTTVEKQSFVSPVPGHICEDIMRNAYKNCNNGGVGGYIDAGCVRYSFVGGR</sequence>
<dbReference type="EMBL" id="LFZN01000011">
    <property type="protein sequence ID" value="KXT05630.1"/>
    <property type="molecule type" value="Genomic_DNA"/>
</dbReference>
<keyword evidence="3" id="KW-0378">Hydrolase</keyword>
<dbReference type="GO" id="GO:0004252">
    <property type="term" value="F:serine-type endopeptidase activity"/>
    <property type="evidence" value="ECO:0007669"/>
    <property type="project" value="InterPro"/>
</dbReference>
<comment type="caution">
    <text evidence="6">The sequence shown here is derived from an EMBL/GenBank/DDBJ whole genome shotgun (WGS) entry which is preliminary data.</text>
</comment>